<evidence type="ECO:0000313" key="13">
    <source>
        <dbReference type="EMBL" id="KAJ3615478.1"/>
    </source>
</evidence>
<evidence type="ECO:0000256" key="10">
    <source>
        <dbReference type="PROSITE-ProRule" id="PRU10007"/>
    </source>
</evidence>
<evidence type="ECO:0000256" key="7">
    <source>
        <dbReference type="ARBA" id="ARBA00042646"/>
    </source>
</evidence>
<dbReference type="FunFam" id="3.40.309.10:FF:000022">
    <property type="entry name" value="NADP-dependent glyceraldehyde-3-phosphate dehydrogenase"/>
    <property type="match status" value="1"/>
</dbReference>
<dbReference type="PANTHER" id="PTHR42991">
    <property type="entry name" value="ALDEHYDE DEHYDROGENASE"/>
    <property type="match status" value="1"/>
</dbReference>
<evidence type="ECO:0000256" key="9">
    <source>
        <dbReference type="ARBA" id="ARBA00049186"/>
    </source>
</evidence>
<keyword evidence="14" id="KW-1185">Reference proteome</keyword>
<evidence type="ECO:0000256" key="3">
    <source>
        <dbReference type="ARBA" id="ARBA00023002"/>
    </source>
</evidence>
<dbReference type="InterPro" id="IPR016161">
    <property type="entry name" value="Ald_DH/histidinol_DH"/>
</dbReference>
<dbReference type="InterPro" id="IPR015590">
    <property type="entry name" value="Aldehyde_DH_dom"/>
</dbReference>
<evidence type="ECO:0000256" key="2">
    <source>
        <dbReference type="ARBA" id="ARBA00022857"/>
    </source>
</evidence>
<dbReference type="InterPro" id="IPR016160">
    <property type="entry name" value="Ald_DH_CS_CYS"/>
</dbReference>
<dbReference type="Gene3D" id="3.40.605.10">
    <property type="entry name" value="Aldehyde Dehydrogenase, Chain A, domain 1"/>
    <property type="match status" value="1"/>
</dbReference>
<dbReference type="PROSITE" id="PS00070">
    <property type="entry name" value="ALDEHYDE_DEHYDR_CYS"/>
    <property type="match status" value="1"/>
</dbReference>
<comment type="similarity">
    <text evidence="1 11">Belongs to the aldehyde dehydrogenase family.</text>
</comment>
<dbReference type="GO" id="GO:0008886">
    <property type="term" value="F:glyceraldehyde-3-phosphate dehydrogenase (NADP+) (non-phosphorylating) activity"/>
    <property type="evidence" value="ECO:0007669"/>
    <property type="project" value="UniProtKB-EC"/>
</dbReference>
<dbReference type="Pfam" id="PF00171">
    <property type="entry name" value="Aldedh"/>
    <property type="match status" value="1"/>
</dbReference>
<evidence type="ECO:0000256" key="11">
    <source>
        <dbReference type="RuleBase" id="RU003345"/>
    </source>
</evidence>
<feature type="active site" evidence="10">
    <location>
        <position position="173"/>
    </location>
</feature>
<dbReference type="PROSITE" id="PS00687">
    <property type="entry name" value="ALDEHYDE_DEHYDR_GLU"/>
    <property type="match status" value="1"/>
</dbReference>
<feature type="domain" description="Aldehyde dehydrogenase" evidence="12">
    <location>
        <begin position="1"/>
        <end position="391"/>
    </location>
</feature>
<dbReference type="Gene3D" id="3.40.309.10">
    <property type="entry name" value="Aldehyde Dehydrogenase, Chain A, domain 2"/>
    <property type="match status" value="1"/>
</dbReference>
<evidence type="ECO:0000313" key="14">
    <source>
        <dbReference type="Proteomes" id="UP001168821"/>
    </source>
</evidence>
<keyword evidence="3 11" id="KW-0560">Oxidoreductase</keyword>
<evidence type="ECO:0000256" key="8">
    <source>
        <dbReference type="ARBA" id="ARBA00043052"/>
    </source>
</evidence>
<organism evidence="13 14">
    <name type="scientific">Zophobas morio</name>
    <dbReference type="NCBI Taxonomy" id="2755281"/>
    <lineage>
        <taxon>Eukaryota</taxon>
        <taxon>Metazoa</taxon>
        <taxon>Ecdysozoa</taxon>
        <taxon>Arthropoda</taxon>
        <taxon>Hexapoda</taxon>
        <taxon>Insecta</taxon>
        <taxon>Pterygota</taxon>
        <taxon>Neoptera</taxon>
        <taxon>Endopterygota</taxon>
        <taxon>Coleoptera</taxon>
        <taxon>Polyphaga</taxon>
        <taxon>Cucujiformia</taxon>
        <taxon>Tenebrionidae</taxon>
        <taxon>Zophobas</taxon>
    </lineage>
</organism>
<name>A0AA38HI08_9CUCU</name>
<keyword evidence="2" id="KW-0521">NADP</keyword>
<evidence type="ECO:0000256" key="1">
    <source>
        <dbReference type="ARBA" id="ARBA00009986"/>
    </source>
</evidence>
<dbReference type="InterPro" id="IPR051020">
    <property type="entry name" value="ALDH-related_metabolic_enz"/>
</dbReference>
<comment type="catalytic activity">
    <reaction evidence="9">
        <text>D-glyceraldehyde 3-phosphate + NADP(+) + H2O = (2R)-3-phosphoglycerate + NADPH + 2 H(+)</text>
        <dbReference type="Rhea" id="RHEA:14669"/>
        <dbReference type="ChEBI" id="CHEBI:15377"/>
        <dbReference type="ChEBI" id="CHEBI:15378"/>
        <dbReference type="ChEBI" id="CHEBI:57783"/>
        <dbReference type="ChEBI" id="CHEBI:58272"/>
        <dbReference type="ChEBI" id="CHEBI:58349"/>
        <dbReference type="ChEBI" id="CHEBI:59776"/>
        <dbReference type="EC" id="1.2.1.9"/>
    </reaction>
</comment>
<dbReference type="GO" id="GO:0008911">
    <property type="term" value="F:lactaldehyde dehydrogenase (NAD+) activity"/>
    <property type="evidence" value="ECO:0007669"/>
    <property type="project" value="TreeGrafter"/>
</dbReference>
<proteinExistence type="inferred from homology"/>
<dbReference type="EMBL" id="JALNTZ010004116">
    <property type="protein sequence ID" value="KAJ3615478.1"/>
    <property type="molecule type" value="Genomic_DNA"/>
</dbReference>
<evidence type="ECO:0000259" key="12">
    <source>
        <dbReference type="Pfam" id="PF00171"/>
    </source>
</evidence>
<evidence type="ECO:0000256" key="5">
    <source>
        <dbReference type="ARBA" id="ARBA00040853"/>
    </source>
</evidence>
<gene>
    <name evidence="13" type="ORF">Zmor_016384</name>
</gene>
<dbReference type="InterPro" id="IPR016163">
    <property type="entry name" value="Ald_DH_C"/>
</dbReference>
<dbReference type="EC" id="1.2.1.9" evidence="4"/>
<reference evidence="13" key="1">
    <citation type="journal article" date="2023" name="G3 (Bethesda)">
        <title>Whole genome assemblies of Zophobas morio and Tenebrio molitor.</title>
        <authorList>
            <person name="Kaur S."/>
            <person name="Stinson S.A."/>
            <person name="diCenzo G.C."/>
        </authorList>
    </citation>
    <scope>NUCLEOTIDE SEQUENCE</scope>
    <source>
        <strain evidence="13">QUZm001</strain>
    </source>
</reference>
<dbReference type="InterPro" id="IPR029510">
    <property type="entry name" value="Ald_DH_CS_GLU"/>
</dbReference>
<sequence length="398" mass="43180">MDKNRGEIVDLIVYEVGKTKIDAAVELDRTIEYIDQTFAEAKKLTENIIGPDTHGIKSKFGHFYRVPKGVGVSISPFNYPINLAMSKIIPALVMGNTVVFKPATNGSLLGAFLGNLTIGVLPDGVFNTVTGRGSEIGDEIITNKEIDFVSFTGSTRIGQRILEICPSKDVVLELGGKDPAIIFDDSDLEFVADQIVSGGLSYSGQRCTAIKSVLTTNEIADKLIPTLVKKVEALKVGSPLDDAFITPLITESSAKFVESLITDAVAKGGKVLTGNKIERNLVYPTLIDNVTKDMELFDEEPFGPLIPIIRVKDFDEAITIANNSQYGLQASLFGKDEDQLFEIAKRINTGTVNINSRSQRGPDIFPFIGVRNSGFGVQGIVDAIYSTTRIKGIVVNKR</sequence>
<comment type="caution">
    <text evidence="13">The sequence shown here is derived from an EMBL/GenBank/DDBJ whole genome shotgun (WGS) entry which is preliminary data.</text>
</comment>
<dbReference type="AlphaFoldDB" id="A0AA38HI08"/>
<accession>A0AA38HI08</accession>
<protein>
    <recommendedName>
        <fullName evidence="5">NADP-dependent glyceraldehyde-3-phosphate dehydrogenase</fullName>
        <ecNumber evidence="4">1.2.1.9</ecNumber>
    </recommendedName>
    <alternativeName>
        <fullName evidence="6">Glyceraldehyde-3-phosphate dehydrogenase [NADP(+)]</fullName>
    </alternativeName>
    <alternativeName>
        <fullName evidence="7">Non-phosphorylating glyceraldehyde 3-phosphate dehydrogenase</fullName>
    </alternativeName>
    <alternativeName>
        <fullName evidence="8">Triosephosphate dehydrogenase</fullName>
    </alternativeName>
</protein>
<dbReference type="PANTHER" id="PTHR42991:SF1">
    <property type="entry name" value="ALDEHYDE DEHYDROGENASE"/>
    <property type="match status" value="1"/>
</dbReference>
<dbReference type="SUPFAM" id="SSF53720">
    <property type="entry name" value="ALDH-like"/>
    <property type="match status" value="1"/>
</dbReference>
<evidence type="ECO:0000256" key="4">
    <source>
        <dbReference type="ARBA" id="ARBA00038980"/>
    </source>
</evidence>
<dbReference type="InterPro" id="IPR016162">
    <property type="entry name" value="Ald_DH_N"/>
</dbReference>
<evidence type="ECO:0000256" key="6">
    <source>
        <dbReference type="ARBA" id="ARBA00042470"/>
    </source>
</evidence>
<dbReference type="Proteomes" id="UP001168821">
    <property type="component" value="Unassembled WGS sequence"/>
</dbReference>